<accession>A0A5P8E7V2</accession>
<keyword evidence="2" id="KW-0328">Glycosyltransferase</keyword>
<dbReference type="Proteomes" id="UP000249375">
    <property type="component" value="Chromosome"/>
</dbReference>
<dbReference type="PANTHER" id="PTHR43179">
    <property type="entry name" value="RHAMNOSYLTRANSFERASE WBBL"/>
    <property type="match status" value="1"/>
</dbReference>
<dbReference type="Pfam" id="PF00535">
    <property type="entry name" value="Glycos_transf_2"/>
    <property type="match status" value="1"/>
</dbReference>
<reference evidence="5 6" key="1">
    <citation type="submission" date="2018-11" db="EMBL/GenBank/DDBJ databases">
        <authorList>
            <person name="Na S.W."/>
            <person name="Baik M."/>
        </authorList>
    </citation>
    <scope>NUCLEOTIDE SEQUENCE [LARGE SCALE GENOMIC DNA]</scope>
    <source>
        <strain evidence="5 6">E39</strain>
    </source>
</reference>
<name>A0A5P8E7V2_9BACT</name>
<dbReference type="AlphaFoldDB" id="A0A5P8E7V2"/>
<dbReference type="PANTHER" id="PTHR43179:SF12">
    <property type="entry name" value="GALACTOFURANOSYLTRANSFERASE GLFT2"/>
    <property type="match status" value="1"/>
</dbReference>
<protein>
    <submittedName>
        <fullName evidence="5">Glycosyltransferase</fullName>
    </submittedName>
</protein>
<evidence type="ECO:0000256" key="3">
    <source>
        <dbReference type="ARBA" id="ARBA00022679"/>
    </source>
</evidence>
<keyword evidence="3 5" id="KW-0808">Transferase</keyword>
<proteinExistence type="inferred from homology"/>
<evidence type="ECO:0000256" key="1">
    <source>
        <dbReference type="ARBA" id="ARBA00006739"/>
    </source>
</evidence>
<evidence type="ECO:0000313" key="6">
    <source>
        <dbReference type="Proteomes" id="UP000249375"/>
    </source>
</evidence>
<dbReference type="GO" id="GO:0016757">
    <property type="term" value="F:glycosyltransferase activity"/>
    <property type="evidence" value="ECO:0007669"/>
    <property type="project" value="UniProtKB-KW"/>
</dbReference>
<dbReference type="KEGG" id="alq:C7Y71_008310"/>
<sequence length="296" mass="33819">MKIIAVIVTYNRLPLLKRLLKEITAAEGLDSIIVVNNGSTDGTQEWLDTQTGIRVIHQDNVGGSGGFYTGMQQACDDGADWIWCMDDDVYPEPDCLEQLLKLANDDSIGILCPRRIQDGKVFVNECRKINLTNAFASLHGSRLEDNISEPADIEGMVFEGPLISRKVVEKAGLPNKDLFIFYDDTDYSLRTTMAGFRVVYVPQARMQKELFFSNDSWETKQAKKKWKRKYHIRNSAWFNHHYGKNFAVRHLRPLNTLLGYTASALWLCLTSKQYHLSDIRQLFRAYSDGINERLGK</sequence>
<keyword evidence="6" id="KW-1185">Reference proteome</keyword>
<dbReference type="EMBL" id="CP033459">
    <property type="protein sequence ID" value="QFQ13022.1"/>
    <property type="molecule type" value="Genomic_DNA"/>
</dbReference>
<dbReference type="Gene3D" id="3.90.550.10">
    <property type="entry name" value="Spore Coat Polysaccharide Biosynthesis Protein SpsA, Chain A"/>
    <property type="match status" value="1"/>
</dbReference>
<evidence type="ECO:0000313" key="5">
    <source>
        <dbReference type="EMBL" id="QFQ13022.1"/>
    </source>
</evidence>
<comment type="similarity">
    <text evidence="1">Belongs to the glycosyltransferase 2 family.</text>
</comment>
<evidence type="ECO:0000259" key="4">
    <source>
        <dbReference type="Pfam" id="PF00535"/>
    </source>
</evidence>
<feature type="domain" description="Glycosyltransferase 2-like" evidence="4">
    <location>
        <begin position="6"/>
        <end position="166"/>
    </location>
</feature>
<dbReference type="OrthoDB" id="9771846at2"/>
<dbReference type="RefSeq" id="WP_111899240.1">
    <property type="nucleotide sequence ID" value="NZ_CP033459.1"/>
</dbReference>
<dbReference type="SUPFAM" id="SSF53448">
    <property type="entry name" value="Nucleotide-diphospho-sugar transferases"/>
    <property type="match status" value="1"/>
</dbReference>
<dbReference type="InterPro" id="IPR029044">
    <property type="entry name" value="Nucleotide-diphossugar_trans"/>
</dbReference>
<organism evidence="5 6">
    <name type="scientific">Pseudoprevotella muciniphila</name>
    <dbReference type="NCBI Taxonomy" id="2133944"/>
    <lineage>
        <taxon>Bacteria</taxon>
        <taxon>Pseudomonadati</taxon>
        <taxon>Bacteroidota</taxon>
        <taxon>Bacteroidia</taxon>
        <taxon>Bacteroidales</taxon>
        <taxon>Prevotellaceae</taxon>
        <taxon>Pseudoprevotella</taxon>
    </lineage>
</organism>
<evidence type="ECO:0000256" key="2">
    <source>
        <dbReference type="ARBA" id="ARBA00022676"/>
    </source>
</evidence>
<gene>
    <name evidence="5" type="ORF">C7Y71_008310</name>
</gene>
<dbReference type="InterPro" id="IPR001173">
    <property type="entry name" value="Glyco_trans_2-like"/>
</dbReference>